<dbReference type="CDD" id="cd22526">
    <property type="entry name" value="KH-I_Rrp40"/>
    <property type="match status" value="1"/>
</dbReference>
<evidence type="ECO:0000313" key="5">
    <source>
        <dbReference type="EMBL" id="OII70747.1"/>
    </source>
</evidence>
<evidence type="ECO:0000256" key="3">
    <source>
        <dbReference type="ARBA" id="ARBA00022884"/>
    </source>
</evidence>
<dbReference type="GO" id="GO:0034475">
    <property type="term" value="P:U4 snRNA 3'-end processing"/>
    <property type="evidence" value="ECO:0007669"/>
    <property type="project" value="TreeGrafter"/>
</dbReference>
<dbReference type="PANTHER" id="PTHR21321:SF1">
    <property type="entry name" value="EXOSOME COMPLEX COMPONENT RRP40"/>
    <property type="match status" value="1"/>
</dbReference>
<dbReference type="GO" id="GO:0000177">
    <property type="term" value="C:cytoplasmic exosome (RNase complex)"/>
    <property type="evidence" value="ECO:0007669"/>
    <property type="project" value="TreeGrafter"/>
</dbReference>
<dbReference type="OrthoDB" id="340500at2759"/>
<dbReference type="Proteomes" id="UP000186176">
    <property type="component" value="Unassembled WGS sequence"/>
</dbReference>
<keyword evidence="6" id="KW-1185">Reference proteome</keyword>
<evidence type="ECO:0000256" key="1">
    <source>
        <dbReference type="ARBA" id="ARBA00004123"/>
    </source>
</evidence>
<dbReference type="GO" id="GO:0071034">
    <property type="term" value="P:CUT catabolic process"/>
    <property type="evidence" value="ECO:0007669"/>
    <property type="project" value="TreeGrafter"/>
</dbReference>
<dbReference type="GeneID" id="39977683"/>
<comment type="subcellular location">
    <subcellularLocation>
        <location evidence="1">Nucleus</location>
    </subcellularLocation>
</comment>
<proteinExistence type="predicted"/>
<keyword evidence="3" id="KW-0694">RNA-binding</keyword>
<dbReference type="GO" id="GO:0071051">
    <property type="term" value="P:poly(A)-dependent snoRNA 3'-end processing"/>
    <property type="evidence" value="ECO:0007669"/>
    <property type="project" value="TreeGrafter"/>
</dbReference>
<dbReference type="GO" id="GO:0000467">
    <property type="term" value="P:exonucleolytic trimming to generate mature 3'-end of 5.8S rRNA from tricistronic rRNA transcript (SSU-rRNA, 5.8S rRNA, LSU-rRNA)"/>
    <property type="evidence" value="ECO:0007669"/>
    <property type="project" value="TreeGrafter"/>
</dbReference>
<accession>A0A1J4MB77</accession>
<feature type="domain" description="S1 motif" evidence="4">
    <location>
        <begin position="66"/>
        <end position="136"/>
    </location>
</feature>
<evidence type="ECO:0000256" key="2">
    <source>
        <dbReference type="ARBA" id="ARBA00022835"/>
    </source>
</evidence>
<dbReference type="Gene3D" id="3.30.1370.10">
    <property type="entry name" value="K Homology domain, type 1"/>
    <property type="match status" value="1"/>
</dbReference>
<reference evidence="5 6" key="1">
    <citation type="submission" date="2016-10" db="EMBL/GenBank/DDBJ databases">
        <title>Reductive evolution of mitochondrial metabolism and differential evolution of invasion-related proteins in Cryptosporidium.</title>
        <authorList>
            <person name="Liu S."/>
            <person name="Roellig D.M."/>
            <person name="Guo Y."/>
            <person name="Li N."/>
            <person name="Frace M.A."/>
            <person name="Tang K."/>
            <person name="Zhang L."/>
            <person name="Feng Y."/>
            <person name="Xiao L."/>
        </authorList>
    </citation>
    <scope>NUCLEOTIDE SEQUENCE [LARGE SCALE GENOMIC DNA]</scope>
    <source>
        <strain evidence="5">39726</strain>
    </source>
</reference>
<sequence>MTSKLFFLEKKYPLILKNQGKVSLNFDDIFWLINPIVGQIAGVECKRPYWPYDKIILSFKGCYIPKKGDVVVGTVINKLGEFYKVSLNYSHDGILSDMAFEGATKRNKPNLIPGNYLCSRISYVDLESGEIELTCITPEEKKAWSNNENYLGVLKNSNYKNTNVIEEYSKSVRPGSSGENHSCIKDGMAVTVPQSVAQILLADQSYVLKVLSKYFAYEICVGQNGVVWFSASTTKEMLLIMSALKIIPNCTKAQAVYRVNMHSYVLVLL</sequence>
<dbReference type="InterPro" id="IPR036612">
    <property type="entry name" value="KH_dom_type_1_sf"/>
</dbReference>
<name>A0A1J4MB77_9CRYT</name>
<dbReference type="InterPro" id="IPR026699">
    <property type="entry name" value="Exosome_RNA_bind1/RRP40/RRP4"/>
</dbReference>
<gene>
    <name evidence="5" type="ORF">cubi_00892</name>
</gene>
<dbReference type="RefSeq" id="XP_028872855.1">
    <property type="nucleotide sequence ID" value="XM_029017904.1"/>
</dbReference>
<dbReference type="GO" id="GO:0071035">
    <property type="term" value="P:nuclear polyadenylation-dependent rRNA catabolic process"/>
    <property type="evidence" value="ECO:0007669"/>
    <property type="project" value="TreeGrafter"/>
</dbReference>
<protein>
    <recommendedName>
        <fullName evidence="4">S1 motif domain-containing protein</fullName>
    </recommendedName>
</protein>
<dbReference type="SUPFAM" id="SSF50249">
    <property type="entry name" value="Nucleic acid-binding proteins"/>
    <property type="match status" value="1"/>
</dbReference>
<evidence type="ECO:0000259" key="4">
    <source>
        <dbReference type="SMART" id="SM00316"/>
    </source>
</evidence>
<dbReference type="Pfam" id="PF15985">
    <property type="entry name" value="KH_6"/>
    <property type="match status" value="1"/>
</dbReference>
<keyword evidence="2" id="KW-0271">Exosome</keyword>
<evidence type="ECO:0000313" key="6">
    <source>
        <dbReference type="Proteomes" id="UP000186176"/>
    </source>
</evidence>
<dbReference type="InterPro" id="IPR003029">
    <property type="entry name" value="S1_domain"/>
</dbReference>
<dbReference type="PANTHER" id="PTHR21321">
    <property type="entry name" value="PNAS-3 RELATED"/>
    <property type="match status" value="1"/>
</dbReference>
<dbReference type="GO" id="GO:0003723">
    <property type="term" value="F:RNA binding"/>
    <property type="evidence" value="ECO:0007669"/>
    <property type="project" value="UniProtKB-KW"/>
</dbReference>
<dbReference type="SUPFAM" id="SSF54791">
    <property type="entry name" value="Eukaryotic type KH-domain (KH-domain type I)"/>
    <property type="match status" value="1"/>
</dbReference>
<dbReference type="AlphaFoldDB" id="A0A1J4MB77"/>
<dbReference type="Gene3D" id="2.40.50.140">
    <property type="entry name" value="Nucleic acid-binding proteins"/>
    <property type="match status" value="1"/>
</dbReference>
<dbReference type="EMBL" id="LRBP01000039">
    <property type="protein sequence ID" value="OII70747.1"/>
    <property type="molecule type" value="Genomic_DNA"/>
</dbReference>
<dbReference type="VEuPathDB" id="CryptoDB:cubi_00892"/>
<dbReference type="InterPro" id="IPR049469">
    <property type="entry name" value="RRP40_KH-I"/>
</dbReference>
<dbReference type="InterPro" id="IPR012340">
    <property type="entry name" value="NA-bd_OB-fold"/>
</dbReference>
<organism evidence="5 6">
    <name type="scientific">Cryptosporidium ubiquitum</name>
    <dbReference type="NCBI Taxonomy" id="857276"/>
    <lineage>
        <taxon>Eukaryota</taxon>
        <taxon>Sar</taxon>
        <taxon>Alveolata</taxon>
        <taxon>Apicomplexa</taxon>
        <taxon>Conoidasida</taxon>
        <taxon>Coccidia</taxon>
        <taxon>Eucoccidiorida</taxon>
        <taxon>Eimeriorina</taxon>
        <taxon>Cryptosporidiidae</taxon>
        <taxon>Cryptosporidium</taxon>
    </lineage>
</organism>
<dbReference type="InterPro" id="IPR004088">
    <property type="entry name" value="KH_dom_type_1"/>
</dbReference>
<dbReference type="GO" id="GO:0071038">
    <property type="term" value="P:TRAMP-dependent tRNA surveillance pathway"/>
    <property type="evidence" value="ECO:0007669"/>
    <property type="project" value="TreeGrafter"/>
</dbReference>
<comment type="caution">
    <text evidence="5">The sequence shown here is derived from an EMBL/GenBank/DDBJ whole genome shotgun (WGS) entry which is preliminary data.</text>
</comment>
<dbReference type="Pfam" id="PF21262">
    <property type="entry name" value="RRP40_S1"/>
    <property type="match status" value="1"/>
</dbReference>
<dbReference type="SMART" id="SM00316">
    <property type="entry name" value="S1"/>
    <property type="match status" value="1"/>
</dbReference>
<dbReference type="GO" id="GO:0000176">
    <property type="term" value="C:nuclear exosome (RNase complex)"/>
    <property type="evidence" value="ECO:0007669"/>
    <property type="project" value="TreeGrafter"/>
</dbReference>